<proteinExistence type="predicted"/>
<organism evidence="2">
    <name type="scientific">Juglanconis juglandina</name>
    <dbReference type="NCBI Taxonomy" id="1940567"/>
    <lineage>
        <taxon>Eukaryota</taxon>
        <taxon>Fungi</taxon>
        <taxon>Dikarya</taxon>
        <taxon>Ascomycota</taxon>
        <taxon>Pezizomycotina</taxon>
        <taxon>Sordariomycetes</taxon>
        <taxon>Sordariomycetidae</taxon>
        <taxon>Diaporthales</taxon>
        <taxon>Juglanconidaceae</taxon>
        <taxon>Juglanconis</taxon>
    </lineage>
</organism>
<evidence type="ECO:0008006" key="3">
    <source>
        <dbReference type="Google" id="ProtNLM"/>
    </source>
</evidence>
<gene>
    <name evidence="2" type="primary">orf116</name>
</gene>
<feature type="chain" id="PRO_5013376087" description="Secreted protein" evidence="1">
    <location>
        <begin position="19"/>
        <end position="116"/>
    </location>
</feature>
<accession>A0A291LIY9</accession>
<keyword evidence="2" id="KW-0496">Mitochondrion</keyword>
<name>A0A291LIY9_9PEZI</name>
<evidence type="ECO:0000256" key="1">
    <source>
        <dbReference type="SAM" id="SignalP"/>
    </source>
</evidence>
<feature type="signal peptide" evidence="1">
    <location>
        <begin position="1"/>
        <end position="18"/>
    </location>
</feature>
<geneLocation type="mitochondrion" evidence="2"/>
<keyword evidence="1" id="KW-0732">Signal</keyword>
<reference evidence="2" key="1">
    <citation type="submission" date="2017-02" db="EMBL/GenBank/DDBJ databases">
        <title>Fungal Comparative Genomics of Melanconis species and Ophiognomonia clavigignenti-juglandacearum at Different Phylogenetic Distances.</title>
        <authorList>
            <person name="Demers J.E."/>
            <person name="Castlebury L.A."/>
        </authorList>
    </citation>
    <scope>NUCLEOTIDE SEQUENCE</scope>
    <source>
        <strain evidence="2">CBS 121083</strain>
    </source>
</reference>
<evidence type="ECO:0000313" key="2">
    <source>
        <dbReference type="EMBL" id="ATI20473.1"/>
    </source>
</evidence>
<dbReference type="EMBL" id="KY575057">
    <property type="protein sequence ID" value="ATI20473.1"/>
    <property type="molecule type" value="Genomic_DNA"/>
</dbReference>
<protein>
    <recommendedName>
        <fullName evidence="3">Secreted protein</fullName>
    </recommendedName>
</protein>
<sequence length="116" mass="14481">MTISFLTFLLSCCRYAFLITYKTPPMYYPPRQPPRLLLYFFNELRRLLSKSRRFIKKIKPWGLKKKYNRRQQDLPRCYSSTTQRFNYLWFTRFWIDTLNVKVFWLWFACMRAHTNP</sequence>
<dbReference type="AlphaFoldDB" id="A0A291LIY9"/>